<keyword evidence="2" id="KW-1185">Reference proteome</keyword>
<evidence type="ECO:0000313" key="2">
    <source>
        <dbReference type="Proteomes" id="UP001281761"/>
    </source>
</evidence>
<evidence type="ECO:0000313" key="1">
    <source>
        <dbReference type="EMBL" id="KAK2956334.1"/>
    </source>
</evidence>
<reference evidence="1 2" key="1">
    <citation type="journal article" date="2022" name="bioRxiv">
        <title>Genomics of Preaxostyla Flagellates Illuminates Evolutionary Transitions and the Path Towards Mitochondrial Loss.</title>
        <authorList>
            <person name="Novak L.V.F."/>
            <person name="Treitli S.C."/>
            <person name="Pyrih J."/>
            <person name="Halakuc P."/>
            <person name="Pipaliya S.V."/>
            <person name="Vacek V."/>
            <person name="Brzon O."/>
            <person name="Soukal P."/>
            <person name="Eme L."/>
            <person name="Dacks J.B."/>
            <person name="Karnkowska A."/>
            <person name="Elias M."/>
            <person name="Hampl V."/>
        </authorList>
    </citation>
    <scope>NUCLEOTIDE SEQUENCE [LARGE SCALE GENOMIC DNA]</scope>
    <source>
        <strain evidence="1">NAU3</strain>
        <tissue evidence="1">Gut</tissue>
    </source>
</reference>
<organism evidence="1 2">
    <name type="scientific">Blattamonas nauphoetae</name>
    <dbReference type="NCBI Taxonomy" id="2049346"/>
    <lineage>
        <taxon>Eukaryota</taxon>
        <taxon>Metamonada</taxon>
        <taxon>Preaxostyla</taxon>
        <taxon>Oxymonadida</taxon>
        <taxon>Blattamonas</taxon>
    </lineage>
</organism>
<proteinExistence type="predicted"/>
<dbReference type="EMBL" id="JARBJD010000057">
    <property type="protein sequence ID" value="KAK2956334.1"/>
    <property type="molecule type" value="Genomic_DNA"/>
</dbReference>
<gene>
    <name evidence="1" type="ORF">BLNAU_8701</name>
</gene>
<name>A0ABQ9XXY7_9EUKA</name>
<dbReference type="Proteomes" id="UP001281761">
    <property type="component" value="Unassembled WGS sequence"/>
</dbReference>
<comment type="caution">
    <text evidence="1">The sequence shown here is derived from an EMBL/GenBank/DDBJ whole genome shotgun (WGS) entry which is preliminary data.</text>
</comment>
<sequence>MGCVPTPTILQPPTICFMIIPPVACPLIHLSRSCNRSHKQPSEIEEYQQLQTTLLVIMGFALHGPSSETEQLVTQHVSAVREGVLFSKRNGGSTDLANTDLMLILENSQVG</sequence>
<accession>A0ABQ9XXY7</accession>
<protein>
    <submittedName>
        <fullName evidence="1">Uncharacterized protein</fullName>
    </submittedName>
</protein>